<proteinExistence type="predicted"/>
<dbReference type="SUPFAM" id="SSF89796">
    <property type="entry name" value="CoA-transferase family III (CaiB/BaiF)"/>
    <property type="match status" value="1"/>
</dbReference>
<comment type="caution">
    <text evidence="2">The sequence shown here is derived from an EMBL/GenBank/DDBJ whole genome shotgun (WGS) entry which is preliminary data.</text>
</comment>
<dbReference type="InterPro" id="IPR023606">
    <property type="entry name" value="CoA-Trfase_III_dom_1_sf"/>
</dbReference>
<dbReference type="GO" id="GO:0008410">
    <property type="term" value="F:CoA-transferase activity"/>
    <property type="evidence" value="ECO:0007669"/>
    <property type="project" value="TreeGrafter"/>
</dbReference>
<name>A0A011TGI2_9HYPH</name>
<evidence type="ECO:0000313" key="3">
    <source>
        <dbReference type="Proteomes" id="UP000019849"/>
    </source>
</evidence>
<reference evidence="2 3" key="1">
    <citation type="submission" date="2014-02" db="EMBL/GenBank/DDBJ databases">
        <title>Aquamicrobium defluvii Genome sequencing.</title>
        <authorList>
            <person name="Wang X."/>
        </authorList>
    </citation>
    <scope>NUCLEOTIDE SEQUENCE [LARGE SCALE GENOMIC DNA]</scope>
    <source>
        <strain evidence="2 3">W13Z1</strain>
    </source>
</reference>
<dbReference type="InterPro" id="IPR050483">
    <property type="entry name" value="CoA-transferase_III_domain"/>
</dbReference>
<dbReference type="STRING" id="69279.BG36_13275"/>
<dbReference type="Gene3D" id="3.40.50.10540">
    <property type="entry name" value="Crotonobetainyl-coa:carnitine coa-transferase, domain 1"/>
    <property type="match status" value="1"/>
</dbReference>
<keyword evidence="1 2" id="KW-0808">Transferase</keyword>
<dbReference type="InterPro" id="IPR044855">
    <property type="entry name" value="CoA-Trfase_III_dom3_sf"/>
</dbReference>
<dbReference type="InterPro" id="IPR003673">
    <property type="entry name" value="CoA-Trfase_fam_III"/>
</dbReference>
<dbReference type="Gene3D" id="3.30.1540.10">
    <property type="entry name" value="formyl-coa transferase, domain 3"/>
    <property type="match status" value="1"/>
</dbReference>
<accession>A0A011TGI2</accession>
<evidence type="ECO:0000256" key="1">
    <source>
        <dbReference type="ARBA" id="ARBA00022679"/>
    </source>
</evidence>
<protein>
    <submittedName>
        <fullName evidence="2">Formyl-CoA transferase</fullName>
    </submittedName>
</protein>
<dbReference type="EMBL" id="JENY01000027">
    <property type="protein sequence ID" value="EXL03032.1"/>
    <property type="molecule type" value="Genomic_DNA"/>
</dbReference>
<dbReference type="AlphaFoldDB" id="A0A011TGI2"/>
<organism evidence="2 3">
    <name type="scientific">Aquamicrobium defluvii</name>
    <dbReference type="NCBI Taxonomy" id="69279"/>
    <lineage>
        <taxon>Bacteria</taxon>
        <taxon>Pseudomonadati</taxon>
        <taxon>Pseudomonadota</taxon>
        <taxon>Alphaproteobacteria</taxon>
        <taxon>Hyphomicrobiales</taxon>
        <taxon>Phyllobacteriaceae</taxon>
        <taxon>Aquamicrobium</taxon>
    </lineage>
</organism>
<dbReference type="Pfam" id="PF02515">
    <property type="entry name" value="CoA_transf_3"/>
    <property type="match status" value="1"/>
</dbReference>
<dbReference type="PANTHER" id="PTHR48207:SF3">
    <property type="entry name" value="SUCCINATE--HYDROXYMETHYLGLUTARATE COA-TRANSFERASE"/>
    <property type="match status" value="1"/>
</dbReference>
<dbReference type="Proteomes" id="UP000019849">
    <property type="component" value="Unassembled WGS sequence"/>
</dbReference>
<dbReference type="PANTHER" id="PTHR48207">
    <property type="entry name" value="SUCCINATE--HYDROXYMETHYLGLUTARATE COA-TRANSFERASE"/>
    <property type="match status" value="1"/>
</dbReference>
<sequence length="399" mass="43409">MAQPFLDDIRILDFTRVLAGPFCTALLGDLGAEVIKIESPDGDDYRHIPPISDGTGGLFLLLNRNKKSLSIDLRSDEGRRIVHELVGHCDVLVENFRPGVMERMGLGYPELSAINPRLVYVSISGFGQTSPMGNLPAYDLIIQAMTGFLDLNGDPDGPPMMTGESVADLTTGLFASWSVLAALLARERSGRGQYVDVAMHDCLTSFLPAALAQHFYGEAPPSRVGNRHPLGAPFGVFRARDGHYTIAVLNPKQFARLAEAMGQPDLSRDERFCDNGRRNENHEQLKQHIEAWSGTRSVEEVINALQHHDVPCSPILTASQAIASPQARQRGVLRAIDTPEGTRITTMTQPVKFSGMAASRSSPPPRLGADGRQVLSKVLGMDAGQIDILVRDGVLADER</sequence>
<dbReference type="HOGENOM" id="CLU_033975_0_0_5"/>
<evidence type="ECO:0000313" key="2">
    <source>
        <dbReference type="EMBL" id="EXL03032.1"/>
    </source>
</evidence>
<dbReference type="RefSeq" id="WP_035030278.1">
    <property type="nucleotide sequence ID" value="NZ_KK073899.1"/>
</dbReference>
<dbReference type="PATRIC" id="fig|69279.3.peg.3747"/>
<gene>
    <name evidence="2" type="ORF">BG36_13275</name>
</gene>
<dbReference type="eggNOG" id="COG1804">
    <property type="taxonomic scope" value="Bacteria"/>
</dbReference>